<dbReference type="EMBL" id="JABXBU010000012">
    <property type="protein sequence ID" value="KAF8788846.1"/>
    <property type="molecule type" value="Genomic_DNA"/>
</dbReference>
<organism evidence="2 3">
    <name type="scientific">Argiope bruennichi</name>
    <name type="common">Wasp spider</name>
    <name type="synonym">Aranea bruennichi</name>
    <dbReference type="NCBI Taxonomy" id="94029"/>
    <lineage>
        <taxon>Eukaryota</taxon>
        <taxon>Metazoa</taxon>
        <taxon>Ecdysozoa</taxon>
        <taxon>Arthropoda</taxon>
        <taxon>Chelicerata</taxon>
        <taxon>Arachnida</taxon>
        <taxon>Araneae</taxon>
        <taxon>Araneomorphae</taxon>
        <taxon>Entelegynae</taxon>
        <taxon>Araneoidea</taxon>
        <taxon>Araneidae</taxon>
        <taxon>Argiope</taxon>
    </lineage>
</organism>
<proteinExistence type="predicted"/>
<feature type="transmembrane region" description="Helical" evidence="1">
    <location>
        <begin position="236"/>
        <end position="267"/>
    </location>
</feature>
<evidence type="ECO:0000313" key="2">
    <source>
        <dbReference type="EMBL" id="KAF8788846.1"/>
    </source>
</evidence>
<dbReference type="AlphaFoldDB" id="A0A8T0FCK1"/>
<comment type="caution">
    <text evidence="2">The sequence shown here is derived from an EMBL/GenBank/DDBJ whole genome shotgun (WGS) entry which is preliminary data.</text>
</comment>
<keyword evidence="1" id="KW-0472">Membrane</keyword>
<gene>
    <name evidence="2" type="ORF">HNY73_006848</name>
</gene>
<evidence type="ECO:0000256" key="1">
    <source>
        <dbReference type="SAM" id="Phobius"/>
    </source>
</evidence>
<sequence length="277" mass="31852">MRLLFLHFIKSAEPSYGESRQISPNTGEYDQSSADLKADNPIKNATNLSFIGPSWKLPAAASTKAENKDDARITADKTSFPTNDCNIDEMPEFGRGFKCFLRPFVRGELEVFQRSDRQIEFKQKKFQSIGDYLLLILVTMGAVSTLAVGSYYINRCPANWLLPYLVLLIGLMGTIFTFYIISNLRGGYFKNPEKVEIVGKLFYWYLGMALLIENLQFFHMTVSFDVSSENYCNEWFYFYAGFLNMISIASFNILALTKIIQLLWLYLNFTRKNSQRT</sequence>
<accession>A0A8T0FCK1</accession>
<keyword evidence="1" id="KW-0812">Transmembrane</keyword>
<reference evidence="2" key="2">
    <citation type="submission" date="2020-06" db="EMBL/GenBank/DDBJ databases">
        <authorList>
            <person name="Sheffer M."/>
        </authorList>
    </citation>
    <scope>NUCLEOTIDE SEQUENCE</scope>
</reference>
<feature type="transmembrane region" description="Helical" evidence="1">
    <location>
        <begin position="132"/>
        <end position="154"/>
    </location>
</feature>
<dbReference type="Proteomes" id="UP000807504">
    <property type="component" value="Unassembled WGS sequence"/>
</dbReference>
<reference evidence="2" key="1">
    <citation type="journal article" date="2020" name="bioRxiv">
        <title>Chromosome-level reference genome of the European wasp spider Argiope bruennichi: a resource for studies on range expansion and evolutionary adaptation.</title>
        <authorList>
            <person name="Sheffer M.M."/>
            <person name="Hoppe A."/>
            <person name="Krehenwinkel H."/>
            <person name="Uhl G."/>
            <person name="Kuss A.W."/>
            <person name="Jensen L."/>
            <person name="Jensen C."/>
            <person name="Gillespie R.G."/>
            <person name="Hoff K.J."/>
            <person name="Prost S."/>
        </authorList>
    </citation>
    <scope>NUCLEOTIDE SEQUENCE</scope>
</reference>
<feature type="transmembrane region" description="Helical" evidence="1">
    <location>
        <begin position="160"/>
        <end position="181"/>
    </location>
</feature>
<name>A0A8T0FCK1_ARGBR</name>
<evidence type="ECO:0000313" key="3">
    <source>
        <dbReference type="Proteomes" id="UP000807504"/>
    </source>
</evidence>
<feature type="transmembrane region" description="Helical" evidence="1">
    <location>
        <begin position="202"/>
        <end position="224"/>
    </location>
</feature>
<keyword evidence="1" id="KW-1133">Transmembrane helix</keyword>
<protein>
    <submittedName>
        <fullName evidence="2">Uncharacterized protein</fullName>
    </submittedName>
</protein>
<keyword evidence="3" id="KW-1185">Reference proteome</keyword>